<feature type="domain" description="S1 motif" evidence="1">
    <location>
        <begin position="105"/>
        <end position="173"/>
    </location>
</feature>
<dbReference type="SMART" id="SM00316">
    <property type="entry name" value="S1"/>
    <property type="match status" value="2"/>
</dbReference>
<sequence length="253" mass="29101">MEQFSQQMIPLKTKKEIKEGIVRLVQYDIILNDYAVWLDLDGDKVIIPRQELELYEIKGGLNHYIGTMLQYIITAYDANRHVYLGSCREVKHKKRLELIERLKAGETFDAKVTRLVYFGAYLSIDGVSVILRNQDFANDYTTVSDVYKEGDQISVCLLKVNDNLKINVQAVTKYECHSSITIEDFEPQTVVYGLVRSVKPWACFVNIAPNLDAICPVPTFFTVKEGMKVAFRINQVRLEEGRVRGKIIKVIER</sequence>
<proteinExistence type="predicted"/>
<dbReference type="Pfam" id="PF00575">
    <property type="entry name" value="S1"/>
    <property type="match status" value="1"/>
</dbReference>
<dbReference type="PROSITE" id="PS50126">
    <property type="entry name" value="S1"/>
    <property type="match status" value="1"/>
</dbReference>
<reference evidence="2" key="1">
    <citation type="submission" date="2021-03" db="EMBL/GenBank/DDBJ databases">
        <title>Comparative Genomics and Metabolomics in the genus Turicibacter.</title>
        <authorList>
            <person name="Maki J."/>
            <person name="Looft T."/>
        </authorList>
    </citation>
    <scope>NUCLEOTIDE SEQUENCE</scope>
    <source>
        <strain evidence="2">ISU324</strain>
    </source>
</reference>
<evidence type="ECO:0000259" key="1">
    <source>
        <dbReference type="PROSITE" id="PS50126"/>
    </source>
</evidence>
<protein>
    <submittedName>
        <fullName evidence="2">S1 RNA-binding domain-containing protein</fullName>
    </submittedName>
</protein>
<gene>
    <name evidence="2" type="ORF">J0J70_08640</name>
</gene>
<dbReference type="EMBL" id="CP071250">
    <property type="protein sequence ID" value="UUF07689.1"/>
    <property type="molecule type" value="Genomic_DNA"/>
</dbReference>
<evidence type="ECO:0000313" key="2">
    <source>
        <dbReference type="EMBL" id="UUF07689.1"/>
    </source>
</evidence>
<name>A0A9Q9CJX1_9FIRM</name>
<dbReference type="GO" id="GO:0003676">
    <property type="term" value="F:nucleic acid binding"/>
    <property type="evidence" value="ECO:0007669"/>
    <property type="project" value="InterPro"/>
</dbReference>
<dbReference type="InterPro" id="IPR012340">
    <property type="entry name" value="NA-bd_OB-fold"/>
</dbReference>
<dbReference type="RefSeq" id="WP_055241786.1">
    <property type="nucleotide sequence ID" value="NZ_CP071250.1"/>
</dbReference>
<organism evidence="2 3">
    <name type="scientific">Turicibacter bilis</name>
    <dbReference type="NCBI Taxonomy" id="2735723"/>
    <lineage>
        <taxon>Bacteria</taxon>
        <taxon>Bacillati</taxon>
        <taxon>Bacillota</taxon>
        <taxon>Erysipelotrichia</taxon>
        <taxon>Erysipelotrichales</taxon>
        <taxon>Turicibacteraceae</taxon>
        <taxon>Turicibacter</taxon>
    </lineage>
</organism>
<evidence type="ECO:0000313" key="3">
    <source>
        <dbReference type="Proteomes" id="UP001058072"/>
    </source>
</evidence>
<dbReference type="Gene3D" id="2.40.50.140">
    <property type="entry name" value="Nucleic acid-binding proteins"/>
    <property type="match status" value="1"/>
</dbReference>
<dbReference type="SUPFAM" id="SSF50249">
    <property type="entry name" value="Nucleic acid-binding proteins"/>
    <property type="match status" value="2"/>
</dbReference>
<dbReference type="Proteomes" id="UP001058072">
    <property type="component" value="Chromosome"/>
</dbReference>
<dbReference type="AlphaFoldDB" id="A0A9Q9CJX1"/>
<accession>A0A9Q9CJX1</accession>
<dbReference type="InterPro" id="IPR003029">
    <property type="entry name" value="S1_domain"/>
</dbReference>